<feature type="region of interest" description="Disordered" evidence="1">
    <location>
        <begin position="81"/>
        <end position="100"/>
    </location>
</feature>
<organism evidence="2 3">
    <name type="scientific">Gordonia westfalica</name>
    <dbReference type="NCBI Taxonomy" id="158898"/>
    <lineage>
        <taxon>Bacteria</taxon>
        <taxon>Bacillati</taxon>
        <taxon>Actinomycetota</taxon>
        <taxon>Actinomycetes</taxon>
        <taxon>Mycobacteriales</taxon>
        <taxon>Gordoniaceae</taxon>
        <taxon>Gordonia</taxon>
    </lineage>
</organism>
<comment type="caution">
    <text evidence="2">The sequence shown here is derived from an EMBL/GenBank/DDBJ whole genome shotgun (WGS) entry which is preliminary data.</text>
</comment>
<name>A0ABU2GVN8_9ACTN</name>
<accession>A0ABU2GVN8</accession>
<keyword evidence="3" id="KW-1185">Reference proteome</keyword>
<feature type="region of interest" description="Disordered" evidence="1">
    <location>
        <begin position="1"/>
        <end position="24"/>
    </location>
</feature>
<reference evidence="2 3" key="1">
    <citation type="submission" date="2023-08" db="EMBL/GenBank/DDBJ databases">
        <title>Bioegradation of LLDPE and BLDPE plastic by marine bacteria from coast plastic debris.</title>
        <authorList>
            <person name="Rong Z."/>
        </authorList>
    </citation>
    <scope>NUCLEOTIDE SEQUENCE [LARGE SCALE GENOMIC DNA]</scope>
    <source>
        <strain evidence="2 3">Z-2</strain>
    </source>
</reference>
<sequence length="151" mass="15992">MNGEVGFGPTHLRDHSPEKKKVLSPALRGSSLTLLAPQGAEKVVETVAPGAEKVVETVAPGAEKVTKTVAPGAEKVAKTVAPGAEKVAESTEKQDISRPTPTKSAADWLLIFFRLESVAPVRRAGFSERKSGRESGCDGVSYSSVWFFEAN</sequence>
<evidence type="ECO:0000313" key="3">
    <source>
        <dbReference type="Proteomes" id="UP001265083"/>
    </source>
</evidence>
<proteinExistence type="predicted"/>
<gene>
    <name evidence="2" type="ORF">RD149_14490</name>
</gene>
<feature type="compositionally biased region" description="Basic and acidic residues" evidence="1">
    <location>
        <begin position="11"/>
        <end position="21"/>
    </location>
</feature>
<evidence type="ECO:0000313" key="2">
    <source>
        <dbReference type="EMBL" id="MDS1114975.1"/>
    </source>
</evidence>
<dbReference type="Proteomes" id="UP001265083">
    <property type="component" value="Unassembled WGS sequence"/>
</dbReference>
<evidence type="ECO:0000256" key="1">
    <source>
        <dbReference type="SAM" id="MobiDB-lite"/>
    </source>
</evidence>
<protein>
    <submittedName>
        <fullName evidence="2">Uncharacterized protein</fullName>
    </submittedName>
</protein>
<dbReference type="EMBL" id="JAVLUS010000011">
    <property type="protein sequence ID" value="MDS1114975.1"/>
    <property type="molecule type" value="Genomic_DNA"/>
</dbReference>
<feature type="compositionally biased region" description="Basic and acidic residues" evidence="1">
    <location>
        <begin position="86"/>
        <end position="96"/>
    </location>
</feature>
<dbReference type="RefSeq" id="WP_310951013.1">
    <property type="nucleotide sequence ID" value="NZ_JAVLUS010000011.1"/>
</dbReference>